<dbReference type="EMBL" id="WHWB01032766">
    <property type="protein sequence ID" value="KAJ7423917.1"/>
    <property type="molecule type" value="Genomic_DNA"/>
</dbReference>
<gene>
    <name evidence="2" type="ORF">WISP_31108</name>
</gene>
<reference evidence="2" key="1">
    <citation type="submission" date="2019-10" db="EMBL/GenBank/DDBJ databases">
        <authorList>
            <person name="Soares A.E.R."/>
            <person name="Aleixo A."/>
            <person name="Schneider P."/>
            <person name="Miyaki C.Y."/>
            <person name="Schneider M.P."/>
            <person name="Mello C."/>
            <person name="Vasconcelos A.T.R."/>
        </authorList>
    </citation>
    <scope>NUCLEOTIDE SEQUENCE</scope>
    <source>
        <tissue evidence="2">Muscle</tissue>
    </source>
</reference>
<accession>A0ABQ9DPI4</accession>
<evidence type="ECO:0000313" key="3">
    <source>
        <dbReference type="Proteomes" id="UP001145742"/>
    </source>
</evidence>
<protein>
    <submittedName>
        <fullName evidence="2">Uncharacterized protein</fullName>
    </submittedName>
</protein>
<dbReference type="Proteomes" id="UP001145742">
    <property type="component" value="Unassembled WGS sequence"/>
</dbReference>
<evidence type="ECO:0000256" key="1">
    <source>
        <dbReference type="SAM" id="MobiDB-lite"/>
    </source>
</evidence>
<keyword evidence="3" id="KW-1185">Reference proteome</keyword>
<evidence type="ECO:0000313" key="2">
    <source>
        <dbReference type="EMBL" id="KAJ7423917.1"/>
    </source>
</evidence>
<proteinExistence type="predicted"/>
<comment type="caution">
    <text evidence="2">The sequence shown here is derived from an EMBL/GenBank/DDBJ whole genome shotgun (WGS) entry which is preliminary data.</text>
</comment>
<name>A0ABQ9DPI4_9PASS</name>
<organism evidence="2 3">
    <name type="scientific">Willisornis vidua</name>
    <name type="common">Xingu scale-backed antbird</name>
    <dbReference type="NCBI Taxonomy" id="1566151"/>
    <lineage>
        <taxon>Eukaryota</taxon>
        <taxon>Metazoa</taxon>
        <taxon>Chordata</taxon>
        <taxon>Craniata</taxon>
        <taxon>Vertebrata</taxon>
        <taxon>Euteleostomi</taxon>
        <taxon>Archelosauria</taxon>
        <taxon>Archosauria</taxon>
        <taxon>Dinosauria</taxon>
        <taxon>Saurischia</taxon>
        <taxon>Theropoda</taxon>
        <taxon>Coelurosauria</taxon>
        <taxon>Aves</taxon>
        <taxon>Neognathae</taxon>
        <taxon>Neoaves</taxon>
        <taxon>Telluraves</taxon>
        <taxon>Australaves</taxon>
        <taxon>Passeriformes</taxon>
        <taxon>Thamnophilidae</taxon>
        <taxon>Willisornis</taxon>
    </lineage>
</organism>
<sequence>MNPSKAQMKTGREKLGTQGLNPEASHGGQVEDLMQNQQISFTWISEDRLDDRDYGKGVKLWDVDRPKPWKKPKGCEEPAEDLLQNLGMESTILLLSIKTDVKSSPRAFVTVLLQEGQLNPPVHHCSSSGADIGKVDLEVSF</sequence>
<feature type="region of interest" description="Disordered" evidence="1">
    <location>
        <begin position="1"/>
        <end position="29"/>
    </location>
</feature>